<evidence type="ECO:0000256" key="4">
    <source>
        <dbReference type="ARBA" id="ARBA00021095"/>
    </source>
</evidence>
<dbReference type="GO" id="GO:0031966">
    <property type="term" value="C:mitochondrial membrane"/>
    <property type="evidence" value="ECO:0007669"/>
    <property type="project" value="UniProtKB-SubCell"/>
</dbReference>
<sequence>MVITWMLSSMFMFMNHPLAMGGILLIQTMIMSMMSGMLFTNFWFSYILFLIMVGGMLVMFMYMTSIASNEKFLLPSPCKMLITTIIMMTSITTILLMDKTLISYMSQTSMHKMSMNMMFMNSLTKFFNSPNMIMSIMLMSYMLLTLIAIVKITDKKMGPLRQK</sequence>
<organism evidence="17">
    <name type="scientific">Scolytinae sp. BMNH 1274282</name>
    <dbReference type="NCBI Taxonomy" id="2558034"/>
    <lineage>
        <taxon>Eukaryota</taxon>
        <taxon>Metazoa</taxon>
        <taxon>Ecdysozoa</taxon>
        <taxon>Arthropoda</taxon>
        <taxon>Hexapoda</taxon>
        <taxon>Insecta</taxon>
        <taxon>Pterygota</taxon>
        <taxon>Neoptera</taxon>
        <taxon>Endopterygota</taxon>
        <taxon>Coleoptera</taxon>
        <taxon>Polyphaga</taxon>
        <taxon>Cucujiformia</taxon>
        <taxon>Curculionidae</taxon>
        <taxon>Scolytinae</taxon>
    </lineage>
</organism>
<keyword evidence="10 16" id="KW-1133">Transmembrane helix</keyword>
<dbReference type="PANTHER" id="PTHR11435">
    <property type="entry name" value="NADH UBIQUINONE OXIDOREDUCTASE SUBUNIT ND6"/>
    <property type="match status" value="1"/>
</dbReference>
<feature type="transmembrane region" description="Helical" evidence="16">
    <location>
        <begin position="6"/>
        <end position="26"/>
    </location>
</feature>
<keyword evidence="7 16" id="KW-0812">Transmembrane</keyword>
<dbReference type="EC" id="7.1.1.2" evidence="3"/>
<evidence type="ECO:0000256" key="5">
    <source>
        <dbReference type="ARBA" id="ARBA00022448"/>
    </source>
</evidence>
<evidence type="ECO:0000256" key="14">
    <source>
        <dbReference type="ARBA" id="ARBA00031019"/>
    </source>
</evidence>
<protein>
    <recommendedName>
        <fullName evidence="4">NADH-ubiquinone oxidoreductase chain 6</fullName>
        <ecNumber evidence="3">7.1.1.2</ecNumber>
    </recommendedName>
    <alternativeName>
        <fullName evidence="14">NADH dehydrogenase subunit 6</fullName>
    </alternativeName>
</protein>
<comment type="catalytic activity">
    <reaction evidence="15">
        <text>a ubiquinone + NADH + 5 H(+)(in) = a ubiquinol + NAD(+) + 4 H(+)(out)</text>
        <dbReference type="Rhea" id="RHEA:29091"/>
        <dbReference type="Rhea" id="RHEA-COMP:9565"/>
        <dbReference type="Rhea" id="RHEA-COMP:9566"/>
        <dbReference type="ChEBI" id="CHEBI:15378"/>
        <dbReference type="ChEBI" id="CHEBI:16389"/>
        <dbReference type="ChEBI" id="CHEBI:17976"/>
        <dbReference type="ChEBI" id="CHEBI:57540"/>
        <dbReference type="ChEBI" id="CHEBI:57945"/>
        <dbReference type="EC" id="7.1.1.2"/>
    </reaction>
</comment>
<dbReference type="PANTHER" id="PTHR11435:SF1">
    <property type="entry name" value="NADH-UBIQUINONE OXIDOREDUCTASE CHAIN 6"/>
    <property type="match status" value="1"/>
</dbReference>
<reference evidence="17" key="1">
    <citation type="submission" date="2015-09" db="EMBL/GenBank/DDBJ databases">
        <title>Capturing the unknown biodiversity of arthropods in tropical forests using metagenomics.</title>
        <authorList>
            <person name="Andujar C."/>
            <person name="Creedy T.J."/>
            <person name="Garner B."/>
            <person name="Canty R."/>
            <person name="Warner H.B."/>
            <person name="Lipecki J."/>
            <person name="Crampton-Platt A."/>
            <person name="Gabrielli M."/>
            <person name="Croydon-Veleslavov I.A."/>
            <person name="Lim J.L."/>
            <person name="Linard B."/>
            <person name="Vogler A."/>
        </authorList>
    </citation>
    <scope>NUCLEOTIDE SEQUENCE</scope>
</reference>
<evidence type="ECO:0000256" key="9">
    <source>
        <dbReference type="ARBA" id="ARBA00022982"/>
    </source>
</evidence>
<feature type="transmembrane region" description="Helical" evidence="16">
    <location>
        <begin position="38"/>
        <end position="60"/>
    </location>
</feature>
<keyword evidence="11" id="KW-0520">NAD</keyword>
<gene>
    <name evidence="17" type="primary">ND6</name>
</gene>
<keyword evidence="12 17" id="KW-0496">Mitochondrion</keyword>
<evidence type="ECO:0000256" key="6">
    <source>
        <dbReference type="ARBA" id="ARBA00022660"/>
    </source>
</evidence>
<feature type="transmembrane region" description="Helical" evidence="16">
    <location>
        <begin position="80"/>
        <end position="97"/>
    </location>
</feature>
<proteinExistence type="inferred from homology"/>
<comment type="similarity">
    <text evidence="2">Belongs to the complex I subunit 6 family.</text>
</comment>
<evidence type="ECO:0000256" key="2">
    <source>
        <dbReference type="ARBA" id="ARBA00005698"/>
    </source>
</evidence>
<keyword evidence="8" id="KW-1278">Translocase</keyword>
<evidence type="ECO:0000256" key="3">
    <source>
        <dbReference type="ARBA" id="ARBA00012944"/>
    </source>
</evidence>
<evidence type="ECO:0000256" key="15">
    <source>
        <dbReference type="ARBA" id="ARBA00049551"/>
    </source>
</evidence>
<keyword evidence="6" id="KW-0679">Respiratory chain</keyword>
<dbReference type="EMBL" id="KT696204">
    <property type="protein sequence ID" value="AML26156.1"/>
    <property type="molecule type" value="Genomic_DNA"/>
</dbReference>
<evidence type="ECO:0000256" key="11">
    <source>
        <dbReference type="ARBA" id="ARBA00023027"/>
    </source>
</evidence>
<dbReference type="GO" id="GO:0008137">
    <property type="term" value="F:NADH dehydrogenase (ubiquinone) activity"/>
    <property type="evidence" value="ECO:0007669"/>
    <property type="project" value="UniProtKB-EC"/>
</dbReference>
<geneLocation type="mitochondrion" evidence="17"/>
<evidence type="ECO:0000256" key="13">
    <source>
        <dbReference type="ARBA" id="ARBA00023136"/>
    </source>
</evidence>
<evidence type="ECO:0000256" key="1">
    <source>
        <dbReference type="ARBA" id="ARBA00004225"/>
    </source>
</evidence>
<feature type="transmembrane region" description="Helical" evidence="16">
    <location>
        <begin position="133"/>
        <end position="153"/>
    </location>
</feature>
<comment type="subcellular location">
    <subcellularLocation>
        <location evidence="1">Mitochondrion membrane</location>
        <topology evidence="1">Multi-pass membrane protein</topology>
    </subcellularLocation>
</comment>
<keyword evidence="9" id="KW-0249">Electron transport</keyword>
<evidence type="ECO:0000256" key="7">
    <source>
        <dbReference type="ARBA" id="ARBA00022692"/>
    </source>
</evidence>
<evidence type="ECO:0000256" key="8">
    <source>
        <dbReference type="ARBA" id="ARBA00022967"/>
    </source>
</evidence>
<evidence type="ECO:0000256" key="16">
    <source>
        <dbReference type="SAM" id="Phobius"/>
    </source>
</evidence>
<evidence type="ECO:0000313" key="17">
    <source>
        <dbReference type="EMBL" id="AML26156.1"/>
    </source>
</evidence>
<evidence type="ECO:0000256" key="12">
    <source>
        <dbReference type="ARBA" id="ARBA00023128"/>
    </source>
</evidence>
<keyword evidence="5" id="KW-0813">Transport</keyword>
<keyword evidence="13 16" id="KW-0472">Membrane</keyword>
<dbReference type="AlphaFoldDB" id="A0A126TF77"/>
<name>A0A126TF77_9CUCU</name>
<dbReference type="InterPro" id="IPR050269">
    <property type="entry name" value="ComplexI_Subunit6"/>
</dbReference>
<accession>A0A126TF77</accession>
<evidence type="ECO:0000256" key="10">
    <source>
        <dbReference type="ARBA" id="ARBA00022989"/>
    </source>
</evidence>